<sequence>MQNVNRKFKIWGALLFLLFFAVGVSMYFTAANVQAATKTGFVTINGDSYYINKDGSKQKGWLELEGKKYYFNTKTGVQVKGWVTDSKGRKRYFSKQAGIMMTGWVTDSKDQKRYFNPSTGFMQTKWLTLKGKRYYFYSNSGVAACKTFLTDSKKNTRYFTSACYMLTGWTKNSSNEYRYFETEDGIMAKGFQTLDGKKYYFNTGSGKMAVGWTTIDGNKYYFDKETGVMATGDVTIDGQKYHFNSNGILSNTTSPTGSRTIKNYLAGALQPVGQALYVWGGGWNDSTRKGTSQTMTDFYNSQSSSYDYNNYRDLSTANRAKGFDCSGFVGWSAYQVMQSKSGVGSGYTVVSGEIGSYYKSMGWGSILTQANLASDDWTVYPGDVGYDSGHTWIILGQCADKSAVIVHSTPNAGVQIAGTPTPSGGYSSQAIALAQKYMSRYPGYTKYDYHTSSGNYIRRGNYLRWNRSTLSDPDGYMNMTADQILADLFS</sequence>
<evidence type="ECO:0000256" key="1">
    <source>
        <dbReference type="ARBA" id="ARBA00022737"/>
    </source>
</evidence>
<dbReference type="AlphaFoldDB" id="A0A173WZ40"/>
<keyword evidence="3" id="KW-0732">Signal</keyword>
<dbReference type="Proteomes" id="UP000095645">
    <property type="component" value="Unassembled WGS sequence"/>
</dbReference>
<dbReference type="SUPFAM" id="SSF69360">
    <property type="entry name" value="Cell wall binding repeat"/>
    <property type="match status" value="2"/>
</dbReference>
<dbReference type="Pfam" id="PF19127">
    <property type="entry name" value="Choline_bind_3"/>
    <property type="match status" value="2"/>
</dbReference>
<dbReference type="Pfam" id="PF01473">
    <property type="entry name" value="Choline_bind_1"/>
    <property type="match status" value="2"/>
</dbReference>
<evidence type="ECO:0000313" key="4">
    <source>
        <dbReference type="EMBL" id="CUN43585.1"/>
    </source>
</evidence>
<evidence type="ECO:0000256" key="3">
    <source>
        <dbReference type="SAM" id="SignalP"/>
    </source>
</evidence>
<reference evidence="4 5" key="1">
    <citation type="submission" date="2015-09" db="EMBL/GenBank/DDBJ databases">
        <authorList>
            <consortium name="Pathogen Informatics"/>
        </authorList>
    </citation>
    <scope>NUCLEOTIDE SEQUENCE [LARGE SCALE GENOMIC DNA]</scope>
    <source>
        <strain evidence="4 5">2789STDY5834861</strain>
    </source>
</reference>
<protein>
    <submittedName>
        <fullName evidence="4">Toxin A</fullName>
    </submittedName>
</protein>
<organism evidence="4 5">
    <name type="scientific">Blautia obeum</name>
    <dbReference type="NCBI Taxonomy" id="40520"/>
    <lineage>
        <taxon>Bacteria</taxon>
        <taxon>Bacillati</taxon>
        <taxon>Bacillota</taxon>
        <taxon>Clostridia</taxon>
        <taxon>Lachnospirales</taxon>
        <taxon>Lachnospiraceae</taxon>
        <taxon>Blautia</taxon>
    </lineage>
</organism>
<dbReference type="Gene3D" id="3.90.1720.10">
    <property type="entry name" value="endopeptidase domain like (from Nostoc punctiforme)"/>
    <property type="match status" value="1"/>
</dbReference>
<dbReference type="InterPro" id="IPR018337">
    <property type="entry name" value="Cell_wall/Cho-bd_repeat"/>
</dbReference>
<gene>
    <name evidence="4" type="primary">toxA_1</name>
    <name evidence="4" type="ORF">ERS852476_00099</name>
</gene>
<dbReference type="Gene3D" id="2.10.270.10">
    <property type="entry name" value="Cholin Binding"/>
    <property type="match status" value="4"/>
</dbReference>
<accession>A0A173WZ40</accession>
<dbReference type="PROSITE" id="PS51170">
    <property type="entry name" value="CW"/>
    <property type="match status" value="1"/>
</dbReference>
<evidence type="ECO:0000313" key="5">
    <source>
        <dbReference type="Proteomes" id="UP000095645"/>
    </source>
</evidence>
<proteinExistence type="predicted"/>
<evidence type="ECO:0000256" key="2">
    <source>
        <dbReference type="PROSITE-ProRule" id="PRU00591"/>
    </source>
</evidence>
<feature type="repeat" description="Cell wall-binding" evidence="2">
    <location>
        <begin position="38"/>
        <end position="57"/>
    </location>
</feature>
<dbReference type="RefSeq" id="WP_022381073.1">
    <property type="nucleotide sequence ID" value="NZ_CYZP01000001.1"/>
</dbReference>
<keyword evidence="1" id="KW-0677">Repeat</keyword>
<dbReference type="EMBL" id="CYZP01000001">
    <property type="protein sequence ID" value="CUN43585.1"/>
    <property type="molecule type" value="Genomic_DNA"/>
</dbReference>
<feature type="signal peptide" evidence="3">
    <location>
        <begin position="1"/>
        <end position="35"/>
    </location>
</feature>
<feature type="chain" id="PRO_5008015041" evidence="3">
    <location>
        <begin position="36"/>
        <end position="490"/>
    </location>
</feature>
<name>A0A173WZ40_9FIRM</name>